<reference evidence="1 2" key="1">
    <citation type="journal article" date="2021" name="BMC Genomics">
        <title>Datura genome reveals duplications of psychoactive alkaloid biosynthetic genes and high mutation rate following tissue culture.</title>
        <authorList>
            <person name="Rajewski A."/>
            <person name="Carter-House D."/>
            <person name="Stajich J."/>
            <person name="Litt A."/>
        </authorList>
    </citation>
    <scope>NUCLEOTIDE SEQUENCE [LARGE SCALE GENOMIC DNA]</scope>
    <source>
        <strain evidence="1">AR-01</strain>
    </source>
</reference>
<comment type="caution">
    <text evidence="1">The sequence shown here is derived from an EMBL/GenBank/DDBJ whole genome shotgun (WGS) entry which is preliminary data.</text>
</comment>
<gene>
    <name evidence="1" type="ORF">HAX54_019058</name>
</gene>
<sequence>SLDSSNKSIIKNLARGALMDQTFEFSNVLLENVAKTSHAWGAWGTKGYLRKHALRAGKER</sequence>
<accession>A0ABS8UQD7</accession>
<feature type="non-terminal residue" evidence="1">
    <location>
        <position position="1"/>
    </location>
</feature>
<evidence type="ECO:0000313" key="1">
    <source>
        <dbReference type="EMBL" id="MCD9560387.1"/>
    </source>
</evidence>
<evidence type="ECO:0000313" key="2">
    <source>
        <dbReference type="Proteomes" id="UP000823775"/>
    </source>
</evidence>
<proteinExistence type="predicted"/>
<keyword evidence="2" id="KW-1185">Reference proteome</keyword>
<dbReference type="Proteomes" id="UP000823775">
    <property type="component" value="Unassembled WGS sequence"/>
</dbReference>
<organism evidence="1 2">
    <name type="scientific">Datura stramonium</name>
    <name type="common">Jimsonweed</name>
    <name type="synonym">Common thornapple</name>
    <dbReference type="NCBI Taxonomy" id="4076"/>
    <lineage>
        <taxon>Eukaryota</taxon>
        <taxon>Viridiplantae</taxon>
        <taxon>Streptophyta</taxon>
        <taxon>Embryophyta</taxon>
        <taxon>Tracheophyta</taxon>
        <taxon>Spermatophyta</taxon>
        <taxon>Magnoliopsida</taxon>
        <taxon>eudicotyledons</taxon>
        <taxon>Gunneridae</taxon>
        <taxon>Pentapetalae</taxon>
        <taxon>asterids</taxon>
        <taxon>lamiids</taxon>
        <taxon>Solanales</taxon>
        <taxon>Solanaceae</taxon>
        <taxon>Solanoideae</taxon>
        <taxon>Datureae</taxon>
        <taxon>Datura</taxon>
    </lineage>
</organism>
<name>A0ABS8UQD7_DATST</name>
<dbReference type="EMBL" id="JACEIK010002310">
    <property type="protein sequence ID" value="MCD9560387.1"/>
    <property type="molecule type" value="Genomic_DNA"/>
</dbReference>
<protein>
    <submittedName>
        <fullName evidence="1">Uncharacterized protein</fullName>
    </submittedName>
</protein>